<comment type="caution">
    <text evidence="1">The sequence shown here is derived from an EMBL/GenBank/DDBJ whole genome shotgun (WGS) entry which is preliminary data.</text>
</comment>
<keyword evidence="2" id="KW-1185">Reference proteome</keyword>
<evidence type="ECO:0000313" key="1">
    <source>
        <dbReference type="EMBL" id="RDI37423.1"/>
    </source>
</evidence>
<accession>A0A370G5V5</accession>
<evidence type="ECO:0000313" key="2">
    <source>
        <dbReference type="Proteomes" id="UP000254958"/>
    </source>
</evidence>
<dbReference type="EMBL" id="QQAW01000006">
    <property type="protein sequence ID" value="RDI37423.1"/>
    <property type="molecule type" value="Genomic_DNA"/>
</dbReference>
<proteinExistence type="predicted"/>
<protein>
    <submittedName>
        <fullName evidence="1">Uncharacterized protein</fullName>
    </submittedName>
</protein>
<dbReference type="AlphaFoldDB" id="A0A370G5V5"/>
<organism evidence="1 2">
    <name type="scientific">Gluconacetobacter liquefaciens</name>
    <name type="common">Acetobacter liquefaciens</name>
    <dbReference type="NCBI Taxonomy" id="89584"/>
    <lineage>
        <taxon>Bacteria</taxon>
        <taxon>Pseudomonadati</taxon>
        <taxon>Pseudomonadota</taxon>
        <taxon>Alphaproteobacteria</taxon>
        <taxon>Acetobacterales</taxon>
        <taxon>Acetobacteraceae</taxon>
        <taxon>Gluconacetobacter</taxon>
    </lineage>
</organism>
<sequence>MRARASSLTGGASIWLPIPGDWQPCNALRQSGIVWPAFRRSPYFSSSVAPPVKRTGTPTSHISGSTGTNSLYLCSFYVFWRPRAETTLSVQARGRHISVPLARHAGRSGRGACNASRRNMVSAAGFEPTAPGFIPLRLSPPPSENGVRGLDCPFTLGPKADRCRPSSLYTFPARPGLARDRHDTRCQSVPRI</sequence>
<dbReference type="Proteomes" id="UP000254958">
    <property type="component" value="Unassembled WGS sequence"/>
</dbReference>
<gene>
    <name evidence="1" type="ORF">C7453_106146</name>
</gene>
<name>A0A370G5V5_GLULI</name>
<reference evidence="1 2" key="1">
    <citation type="submission" date="2018-07" db="EMBL/GenBank/DDBJ databases">
        <title>Genomic Encyclopedia of Type Strains, Phase IV (KMG-IV): sequencing the most valuable type-strain genomes for metagenomic binning, comparative biology and taxonomic classification.</title>
        <authorList>
            <person name="Goeker M."/>
        </authorList>
    </citation>
    <scope>NUCLEOTIDE SEQUENCE [LARGE SCALE GENOMIC DNA]</scope>
    <source>
        <strain evidence="1 2">DSM 5603</strain>
    </source>
</reference>